<dbReference type="InterPro" id="IPR054696">
    <property type="entry name" value="GTP-eEF1A_C"/>
</dbReference>
<dbReference type="FunFam" id="2.40.30.10:FF:000005">
    <property type="entry name" value="Elongation factor 1-alpha"/>
    <property type="match status" value="1"/>
</dbReference>
<dbReference type="InterPro" id="IPR000795">
    <property type="entry name" value="T_Tr_GTP-bd_dom"/>
</dbReference>
<dbReference type="Pfam" id="PF22594">
    <property type="entry name" value="GTP-eEF1A_C"/>
    <property type="match status" value="1"/>
</dbReference>
<dbReference type="InterPro" id="IPR004161">
    <property type="entry name" value="EFTu-like_2"/>
</dbReference>
<dbReference type="OMA" id="SPPCYTP"/>
<evidence type="ECO:0000259" key="6">
    <source>
        <dbReference type="PROSITE" id="PS51722"/>
    </source>
</evidence>
<keyword evidence="3 7" id="KW-0251">Elongation factor</keyword>
<dbReference type="PANTHER" id="PTHR23115">
    <property type="entry name" value="TRANSLATION FACTOR"/>
    <property type="match status" value="1"/>
</dbReference>
<dbReference type="GO" id="GO:0005525">
    <property type="term" value="F:GTP binding"/>
    <property type="evidence" value="ECO:0007669"/>
    <property type="project" value="UniProtKB-KW"/>
</dbReference>
<protein>
    <submittedName>
        <fullName evidence="7">Translation elongation factor EFTu/EF1A domain-containing protein</fullName>
    </submittedName>
</protein>
<dbReference type="PRINTS" id="PR00315">
    <property type="entry name" value="ELONGATNFCT"/>
</dbReference>
<dbReference type="InterPro" id="IPR027417">
    <property type="entry name" value="P-loop_NTPase"/>
</dbReference>
<reference evidence="7 8" key="1">
    <citation type="journal article" date="2013" name="Curr. Biol.">
        <title>Shared signatures of parasitism and phylogenomics unite Cryptomycota and microsporidia.</title>
        <authorList>
            <person name="James T.Y."/>
            <person name="Pelin A."/>
            <person name="Bonen L."/>
            <person name="Ahrendt S."/>
            <person name="Sain D."/>
            <person name="Corradi N."/>
            <person name="Stajich J.E."/>
        </authorList>
    </citation>
    <scope>NUCLEOTIDE SEQUENCE [LARGE SCALE GENOMIC DNA]</scope>
    <source>
        <strain evidence="7 8">CSF55</strain>
    </source>
</reference>
<dbReference type="Pfam" id="PF03144">
    <property type="entry name" value="GTP_EFTU_D2"/>
    <property type="match status" value="1"/>
</dbReference>
<gene>
    <name evidence="7" type="ORF">O9G_002459</name>
</gene>
<dbReference type="GO" id="GO:0003746">
    <property type="term" value="F:translation elongation factor activity"/>
    <property type="evidence" value="ECO:0007669"/>
    <property type="project" value="UniProtKB-KW"/>
</dbReference>
<evidence type="ECO:0000313" key="7">
    <source>
        <dbReference type="EMBL" id="EPZ33896.1"/>
    </source>
</evidence>
<dbReference type="OrthoDB" id="342024at2759"/>
<dbReference type="PROSITE" id="PS51257">
    <property type="entry name" value="PROKAR_LIPOPROTEIN"/>
    <property type="match status" value="1"/>
</dbReference>
<dbReference type="InterPro" id="IPR050100">
    <property type="entry name" value="TRAFAC_GTPase_members"/>
</dbReference>
<dbReference type="HOGENOM" id="CLU_007265_3_5_1"/>
<dbReference type="InterPro" id="IPR009001">
    <property type="entry name" value="Transl_elong_EF1A/Init_IF2_C"/>
</dbReference>
<dbReference type="EMBL" id="KE561022">
    <property type="protein sequence ID" value="EPZ33896.1"/>
    <property type="molecule type" value="Genomic_DNA"/>
</dbReference>
<evidence type="ECO:0000256" key="1">
    <source>
        <dbReference type="ARBA" id="ARBA00007249"/>
    </source>
</evidence>
<evidence type="ECO:0000256" key="3">
    <source>
        <dbReference type="ARBA" id="ARBA00022768"/>
    </source>
</evidence>
<dbReference type="Pfam" id="PF00009">
    <property type="entry name" value="GTP_EFTU"/>
    <property type="match status" value="1"/>
</dbReference>
<keyword evidence="5" id="KW-0342">GTP-binding</keyword>
<dbReference type="SUPFAM" id="SSF50465">
    <property type="entry name" value="EF-Tu/eEF-1alpha/eIF2-gamma C-terminal domain"/>
    <property type="match status" value="1"/>
</dbReference>
<dbReference type="Proteomes" id="UP000030755">
    <property type="component" value="Unassembled WGS sequence"/>
</dbReference>
<accession>A0A075AUB2</accession>
<comment type="similarity">
    <text evidence="1">Belongs to the TRAFAC class translation factor GTPase superfamily. Classic translation factor GTPase family. EF-Tu/EF-1A subfamily.</text>
</comment>
<organism evidence="7 8">
    <name type="scientific">Rozella allomycis (strain CSF55)</name>
    <dbReference type="NCBI Taxonomy" id="988480"/>
    <lineage>
        <taxon>Eukaryota</taxon>
        <taxon>Fungi</taxon>
        <taxon>Fungi incertae sedis</taxon>
        <taxon>Cryptomycota</taxon>
        <taxon>Cryptomycota incertae sedis</taxon>
        <taxon>Rozella</taxon>
    </lineage>
</organism>
<dbReference type="SUPFAM" id="SSF52540">
    <property type="entry name" value="P-loop containing nucleoside triphosphate hydrolases"/>
    <property type="match status" value="1"/>
</dbReference>
<dbReference type="Gene3D" id="3.40.50.300">
    <property type="entry name" value="P-loop containing nucleotide triphosphate hydrolases"/>
    <property type="match status" value="1"/>
</dbReference>
<dbReference type="GO" id="GO:0003924">
    <property type="term" value="F:GTPase activity"/>
    <property type="evidence" value="ECO:0007669"/>
    <property type="project" value="InterPro"/>
</dbReference>
<proteinExistence type="inferred from homology"/>
<dbReference type="PROSITE" id="PS51722">
    <property type="entry name" value="G_TR_2"/>
    <property type="match status" value="1"/>
</dbReference>
<keyword evidence="2" id="KW-0547">Nucleotide-binding</keyword>
<feature type="domain" description="Tr-type G" evidence="6">
    <location>
        <begin position="5"/>
        <end position="236"/>
    </location>
</feature>
<dbReference type="InterPro" id="IPR009000">
    <property type="entry name" value="Transl_B-barrel_sf"/>
</dbReference>
<evidence type="ECO:0000256" key="2">
    <source>
        <dbReference type="ARBA" id="ARBA00022741"/>
    </source>
</evidence>
<evidence type="ECO:0000256" key="4">
    <source>
        <dbReference type="ARBA" id="ARBA00022917"/>
    </source>
</evidence>
<dbReference type="STRING" id="988480.A0A075AUB2"/>
<dbReference type="CDD" id="cd03705">
    <property type="entry name" value="EF1_alpha_III"/>
    <property type="match status" value="1"/>
</dbReference>
<sequence length="445" mass="49026">MPKERNNISIVLIGDTDSGKSTIAGHLVYACGGMDAEDLAKYEDDAIKEGFDSLKYSWVINKKKRESNDAKNISTSLWKFETSNATVTLSDVPGHDDFLQNLLTTSTPPDCAMLVLSAMEGEFEAGISENGHTKEHVLLTYTLGIKQLIVIISKMDTNEWSMERFEYVSAQTKDFLSKIGYNADEVPIIPVSGWHGDNLVKPSNEMKWFEGWTKKNGKTLLRGVTILEAIDSIFPKVNPIDNPLRISLQDIYKTNQSTHLIPVGKIGSGILKKGMTVKFSPSEITSRVETIQINGTDVEEGVSGDIVSFEISGVSIKNISRGFVVSNSQNQPSSGVISFIAQIIVLNHPKQLTIGYTPVVDVHNAHLPCQITHIMEKIDRKSGIKLESNPKALSTGDAALIRLVPTKPLCVEPFHKFPNLGRLAIRDQRQTIAVGVVKTVERIPE</sequence>
<dbReference type="Gene3D" id="2.40.30.10">
    <property type="entry name" value="Translation factors"/>
    <property type="match status" value="2"/>
</dbReference>
<name>A0A075AUB2_ROZAC</name>
<evidence type="ECO:0000313" key="8">
    <source>
        <dbReference type="Proteomes" id="UP000030755"/>
    </source>
</evidence>
<keyword evidence="8" id="KW-1185">Reference proteome</keyword>
<dbReference type="AlphaFoldDB" id="A0A075AUB2"/>
<evidence type="ECO:0000256" key="5">
    <source>
        <dbReference type="ARBA" id="ARBA00023134"/>
    </source>
</evidence>
<dbReference type="SUPFAM" id="SSF50447">
    <property type="entry name" value="Translation proteins"/>
    <property type="match status" value="1"/>
</dbReference>
<keyword evidence="4" id="KW-0648">Protein biosynthesis</keyword>